<keyword evidence="1" id="KW-0812">Transmembrane</keyword>
<sequence length="62" mass="7482">MDGQDWKIYEALCVFFMEVPHNARFHSALALNGCRIILLVYLFYDNIVVVSYNYRIKRYFQL</sequence>
<dbReference type="AlphaFoldDB" id="A0A6N2N949"/>
<gene>
    <name evidence="2" type="ORF">SVIM_LOCUS427168</name>
</gene>
<reference evidence="2" key="1">
    <citation type="submission" date="2019-03" db="EMBL/GenBank/DDBJ databases">
        <authorList>
            <person name="Mank J."/>
            <person name="Almeida P."/>
        </authorList>
    </citation>
    <scope>NUCLEOTIDE SEQUENCE</scope>
    <source>
        <strain evidence="2">78183</strain>
    </source>
</reference>
<evidence type="ECO:0000313" key="2">
    <source>
        <dbReference type="EMBL" id="VFU58454.1"/>
    </source>
</evidence>
<name>A0A6N2N949_SALVM</name>
<feature type="transmembrane region" description="Helical" evidence="1">
    <location>
        <begin position="36"/>
        <end position="54"/>
    </location>
</feature>
<organism evidence="2">
    <name type="scientific">Salix viminalis</name>
    <name type="common">Common osier</name>
    <name type="synonym">Basket willow</name>
    <dbReference type="NCBI Taxonomy" id="40686"/>
    <lineage>
        <taxon>Eukaryota</taxon>
        <taxon>Viridiplantae</taxon>
        <taxon>Streptophyta</taxon>
        <taxon>Embryophyta</taxon>
        <taxon>Tracheophyta</taxon>
        <taxon>Spermatophyta</taxon>
        <taxon>Magnoliopsida</taxon>
        <taxon>eudicotyledons</taxon>
        <taxon>Gunneridae</taxon>
        <taxon>Pentapetalae</taxon>
        <taxon>rosids</taxon>
        <taxon>fabids</taxon>
        <taxon>Malpighiales</taxon>
        <taxon>Salicaceae</taxon>
        <taxon>Saliceae</taxon>
        <taxon>Salix</taxon>
    </lineage>
</organism>
<proteinExistence type="predicted"/>
<keyword evidence="1" id="KW-0472">Membrane</keyword>
<dbReference type="EMBL" id="CAADRP010001985">
    <property type="protein sequence ID" value="VFU58454.1"/>
    <property type="molecule type" value="Genomic_DNA"/>
</dbReference>
<protein>
    <submittedName>
        <fullName evidence="2">Uncharacterized protein</fullName>
    </submittedName>
</protein>
<keyword evidence="1" id="KW-1133">Transmembrane helix</keyword>
<accession>A0A6N2N949</accession>
<evidence type="ECO:0000256" key="1">
    <source>
        <dbReference type="SAM" id="Phobius"/>
    </source>
</evidence>